<keyword evidence="5 8" id="KW-0658">Purine biosynthesis</keyword>
<evidence type="ECO:0000256" key="4">
    <source>
        <dbReference type="ARBA" id="ARBA00022741"/>
    </source>
</evidence>
<dbReference type="InterPro" id="IPR018220">
    <property type="entry name" value="Adenylosuccin_syn_GTP-bd"/>
</dbReference>
<dbReference type="GO" id="GO:0005525">
    <property type="term" value="F:GTP binding"/>
    <property type="evidence" value="ECO:0007669"/>
    <property type="project" value="UniProtKB-UniRule"/>
</dbReference>
<comment type="caution">
    <text evidence="10">The sequence shown here is derived from an EMBL/GenBank/DDBJ whole genome shotgun (WGS) entry which is preliminary data.</text>
</comment>
<evidence type="ECO:0000256" key="7">
    <source>
        <dbReference type="ARBA" id="ARBA00023134"/>
    </source>
</evidence>
<comment type="function">
    <text evidence="8">Plays an important role in the de novo pathway of purine nucleotide biosynthesis. Catalyzes the first committed step in the biosynthesis of AMP from IMP.</text>
</comment>
<feature type="binding site" evidence="8">
    <location>
        <position position="24"/>
    </location>
    <ligand>
        <name>Mg(2+)</name>
        <dbReference type="ChEBI" id="CHEBI:18420"/>
    </ligand>
</feature>
<dbReference type="Gene3D" id="3.40.440.10">
    <property type="entry name" value="Adenylosuccinate Synthetase, subunit A, domain 1"/>
    <property type="match status" value="1"/>
</dbReference>
<feature type="binding site" evidence="8">
    <location>
        <begin position="51"/>
        <end position="53"/>
    </location>
    <ligand>
        <name>GTP</name>
        <dbReference type="ChEBI" id="CHEBI:37565"/>
    </ligand>
</feature>
<dbReference type="Proteomes" id="UP000034894">
    <property type="component" value="Unassembled WGS sequence"/>
</dbReference>
<dbReference type="HAMAP" id="MF_00011">
    <property type="entry name" value="Adenylosucc_synth"/>
    <property type="match status" value="1"/>
</dbReference>
<dbReference type="PANTHER" id="PTHR11846">
    <property type="entry name" value="ADENYLOSUCCINATE SYNTHETASE"/>
    <property type="match status" value="1"/>
</dbReference>
<dbReference type="GO" id="GO:0005737">
    <property type="term" value="C:cytoplasm"/>
    <property type="evidence" value="ECO:0007669"/>
    <property type="project" value="UniProtKB-SubCell"/>
</dbReference>
<evidence type="ECO:0000256" key="9">
    <source>
        <dbReference type="RuleBase" id="RU000520"/>
    </source>
</evidence>
<dbReference type="InterPro" id="IPR042109">
    <property type="entry name" value="Adenylosuccinate_synth_dom1"/>
</dbReference>
<protein>
    <recommendedName>
        <fullName evidence="8 9">Adenylosuccinate synthetase</fullName>
        <shortName evidence="8">AMPSase</shortName>
        <shortName evidence="8">AdSS</shortName>
        <ecNumber evidence="8 9">6.3.4.4</ecNumber>
    </recommendedName>
    <alternativeName>
        <fullName evidence="8">IMP--aspartate ligase</fullName>
    </alternativeName>
</protein>
<evidence type="ECO:0000256" key="5">
    <source>
        <dbReference type="ARBA" id="ARBA00022755"/>
    </source>
</evidence>
<dbReference type="AlphaFoldDB" id="A0A0G1DIT6"/>
<feature type="binding site" evidence="8">
    <location>
        <begin position="349"/>
        <end position="355"/>
    </location>
    <ligand>
        <name>substrate</name>
    </ligand>
</feature>
<evidence type="ECO:0000256" key="2">
    <source>
        <dbReference type="ARBA" id="ARBA00022598"/>
    </source>
</evidence>
<dbReference type="EMBL" id="LCFP01000007">
    <property type="protein sequence ID" value="KKS97584.1"/>
    <property type="molecule type" value="Genomic_DNA"/>
</dbReference>
<keyword evidence="3 8" id="KW-0479">Metal-binding</keyword>
<dbReference type="STRING" id="1618443.UV73_C0007G0027"/>
<keyword evidence="2 8" id="KW-0436">Ligase</keyword>
<comment type="similarity">
    <text evidence="8 9">Belongs to the adenylosuccinate synthetase family.</text>
</comment>
<dbReference type="CDD" id="cd03108">
    <property type="entry name" value="AdSS"/>
    <property type="match status" value="1"/>
</dbReference>
<reference evidence="10 11" key="1">
    <citation type="journal article" date="2015" name="Nature">
        <title>rRNA introns, odd ribosomes, and small enigmatic genomes across a large radiation of phyla.</title>
        <authorList>
            <person name="Brown C.T."/>
            <person name="Hug L.A."/>
            <person name="Thomas B.C."/>
            <person name="Sharon I."/>
            <person name="Castelle C.J."/>
            <person name="Singh A."/>
            <person name="Wilkins M.J."/>
            <person name="Williams K.H."/>
            <person name="Banfield J.F."/>
        </authorList>
    </citation>
    <scope>NUCLEOTIDE SEQUENCE [LARGE SCALE GENOMIC DNA]</scope>
</reference>
<name>A0A0G1DIT6_9BACT</name>
<feature type="active site" description="Proton acceptor" evidence="8">
    <location>
        <position position="24"/>
    </location>
</feature>
<dbReference type="Pfam" id="PF00709">
    <property type="entry name" value="Adenylsucc_synt"/>
    <property type="match status" value="1"/>
</dbReference>
<feature type="binding site" evidence="8">
    <location>
        <begin position="464"/>
        <end position="466"/>
    </location>
    <ligand>
        <name>GTP</name>
        <dbReference type="ChEBI" id="CHEBI:37565"/>
    </ligand>
</feature>
<dbReference type="GO" id="GO:0000287">
    <property type="term" value="F:magnesium ion binding"/>
    <property type="evidence" value="ECO:0007669"/>
    <property type="project" value="UniProtKB-UniRule"/>
</dbReference>
<proteinExistence type="inferred from homology"/>
<dbReference type="SUPFAM" id="SSF52540">
    <property type="entry name" value="P-loop containing nucleoside triphosphate hydrolases"/>
    <property type="match status" value="1"/>
</dbReference>
<dbReference type="InterPro" id="IPR042111">
    <property type="entry name" value="Adenylosuccinate_synth_dom3"/>
</dbReference>
<comment type="pathway">
    <text evidence="8 9">Purine metabolism; AMP biosynthesis via de novo pathway; AMP from IMP: step 1/2.</text>
</comment>
<feature type="active site" description="Proton donor" evidence="8">
    <location>
        <position position="52"/>
    </location>
</feature>
<evidence type="ECO:0000256" key="6">
    <source>
        <dbReference type="ARBA" id="ARBA00022842"/>
    </source>
</evidence>
<feature type="binding site" description="in other chain" evidence="8">
    <location>
        <position position="353"/>
    </location>
    <ligand>
        <name>IMP</name>
        <dbReference type="ChEBI" id="CHEBI:58053"/>
        <note>ligand shared between dimeric partners</note>
    </ligand>
</feature>
<feature type="binding site" evidence="8">
    <location>
        <position position="355"/>
    </location>
    <ligand>
        <name>GTP</name>
        <dbReference type="ChEBI" id="CHEBI:37565"/>
    </ligand>
</feature>
<comment type="catalytic activity">
    <reaction evidence="8 9">
        <text>IMP + L-aspartate + GTP = N(6)-(1,2-dicarboxyethyl)-AMP + GDP + phosphate + 2 H(+)</text>
        <dbReference type="Rhea" id="RHEA:15753"/>
        <dbReference type="ChEBI" id="CHEBI:15378"/>
        <dbReference type="ChEBI" id="CHEBI:29991"/>
        <dbReference type="ChEBI" id="CHEBI:37565"/>
        <dbReference type="ChEBI" id="CHEBI:43474"/>
        <dbReference type="ChEBI" id="CHEBI:57567"/>
        <dbReference type="ChEBI" id="CHEBI:58053"/>
        <dbReference type="ChEBI" id="CHEBI:58189"/>
        <dbReference type="EC" id="6.3.4.4"/>
    </reaction>
</comment>
<keyword evidence="7 8" id="KW-0342">GTP-binding</keyword>
<dbReference type="PROSITE" id="PS01266">
    <property type="entry name" value="ADENYLOSUCCIN_SYN_1"/>
    <property type="match status" value="1"/>
</dbReference>
<dbReference type="InterPro" id="IPR001114">
    <property type="entry name" value="Adenylosuccinate_synthetase"/>
</dbReference>
<keyword evidence="8" id="KW-0963">Cytoplasm</keyword>
<comment type="subcellular location">
    <subcellularLocation>
        <location evidence="8">Cytoplasm</location>
    </subcellularLocation>
</comment>
<dbReference type="Gene3D" id="1.10.300.10">
    <property type="entry name" value="Adenylosuccinate Synthetase, subunit A, domain 2"/>
    <property type="match status" value="1"/>
</dbReference>
<evidence type="ECO:0000256" key="8">
    <source>
        <dbReference type="HAMAP-Rule" id="MF_00011"/>
    </source>
</evidence>
<dbReference type="EC" id="6.3.4.4" evidence="8 9"/>
<feature type="binding site" description="in other chain" evidence="8">
    <location>
        <position position="270"/>
    </location>
    <ligand>
        <name>IMP</name>
        <dbReference type="ChEBI" id="CHEBI:58053"/>
        <note>ligand shared between dimeric partners</note>
    </ligand>
</feature>
<accession>A0A0G1DIT6</accession>
<feature type="binding site" description="in other chain" evidence="8">
    <location>
        <begin position="24"/>
        <end position="27"/>
    </location>
    <ligand>
        <name>IMP</name>
        <dbReference type="ChEBI" id="CHEBI:58053"/>
        <note>ligand shared between dimeric partners</note>
    </ligand>
</feature>
<keyword evidence="4 8" id="KW-0547">Nucleotide-binding</keyword>
<feature type="binding site" description="in other chain" evidence="8">
    <location>
        <begin position="49"/>
        <end position="52"/>
    </location>
    <ligand>
        <name>IMP</name>
        <dbReference type="ChEBI" id="CHEBI:58053"/>
        <note>ligand shared between dimeric partners</note>
    </ligand>
</feature>
<feature type="binding site" evidence="8">
    <location>
        <begin position="381"/>
        <end position="383"/>
    </location>
    <ligand>
        <name>GTP</name>
        <dbReference type="ChEBI" id="CHEBI:37565"/>
    </ligand>
</feature>
<keyword evidence="6 8" id="KW-0460">Magnesium</keyword>
<feature type="binding site" evidence="8">
    <location>
        <begin position="23"/>
        <end position="29"/>
    </location>
    <ligand>
        <name>GTP</name>
        <dbReference type="ChEBI" id="CHEBI:37565"/>
    </ligand>
</feature>
<comment type="cofactor">
    <cofactor evidence="8">
        <name>Mg(2+)</name>
        <dbReference type="ChEBI" id="CHEBI:18420"/>
    </cofactor>
    <text evidence="8">Binds 1 Mg(2+) ion per subunit.</text>
</comment>
<organism evidence="10 11">
    <name type="scientific">Candidatus Gottesmanbacteria bacterium GW2011_GWA2_43_14</name>
    <dbReference type="NCBI Taxonomy" id="1618443"/>
    <lineage>
        <taxon>Bacteria</taxon>
        <taxon>Candidatus Gottesmaniibacteriota</taxon>
    </lineage>
</organism>
<comment type="subunit">
    <text evidence="1 8">Homodimer.</text>
</comment>
<sequence length="477" mass="53049">MPVNPDRLPGQGKLDVIVGTQWGDEGKGRMVDLLSQNADWVARYGGGDNAGHTVTVGKEIFKLHLTPSAIVRPELAVMIGRGVVVNPTTLLDELNMLHNRNIDVDPDRYLIDNHTRIITKDMLMEDALKEAVQGGKIGTTLRGIGPAYTQRTSRRGPEMGWFENANFDTDLKNYFEERIPLIRAMAQHPGVAETIEILTDKASSQNLSASEQRYLNLLQAATSDEPLDIKKETETLRKQLGQIKPYMGDTITRAHNLLNHGKDGLGEGAQGHLLDLTGGTYPFVTSSHPGPIGMEESFNIPSSRFDRVIGVTKAFQTRVGGGPFPTELSDEIAWKLRGTGANPWDEYGTTTGRPRRVGWLDGVLLKYAAKSSGMTEIAVTKLDILSGLEPQICVAYKIDGQWVETIHRVDDTKYWEPEDLKYETLPGWEEIQPGIKDWEQLPENAQNYLDRISEIAEVPVTFTSFSPEREGVVFRNQ</sequence>
<dbReference type="Gene3D" id="3.90.170.10">
    <property type="entry name" value="Adenylosuccinate Synthetase, subunit A, domain 3"/>
    <property type="match status" value="1"/>
</dbReference>
<dbReference type="PANTHER" id="PTHR11846:SF0">
    <property type="entry name" value="ADENYLOSUCCINATE SYNTHETASE"/>
    <property type="match status" value="1"/>
</dbReference>
<feature type="binding site" evidence="8">
    <location>
        <position position="154"/>
    </location>
    <ligand>
        <name>IMP</name>
        <dbReference type="ChEBI" id="CHEBI:58053"/>
        <note>ligand shared between dimeric partners</note>
    </ligand>
</feature>
<gene>
    <name evidence="8 10" type="primary">purA</name>
    <name evidence="10" type="ORF">UV73_C0007G0027</name>
</gene>
<feature type="binding site" description="in other chain" evidence="8">
    <location>
        <position position="285"/>
    </location>
    <ligand>
        <name>IMP</name>
        <dbReference type="ChEBI" id="CHEBI:58053"/>
        <note>ligand shared between dimeric partners</note>
    </ligand>
</feature>
<dbReference type="PATRIC" id="fig|1618443.3.peg.1044"/>
<dbReference type="GO" id="GO:0044208">
    <property type="term" value="P:'de novo' AMP biosynthetic process"/>
    <property type="evidence" value="ECO:0007669"/>
    <property type="project" value="UniProtKB-UniRule"/>
</dbReference>
<dbReference type="GO" id="GO:0004019">
    <property type="term" value="F:adenylosuccinate synthase activity"/>
    <property type="evidence" value="ECO:0007669"/>
    <property type="project" value="UniProtKB-UniRule"/>
</dbReference>
<dbReference type="InterPro" id="IPR042110">
    <property type="entry name" value="Adenylosuccinate_synth_dom2"/>
</dbReference>
<dbReference type="GO" id="GO:0046040">
    <property type="term" value="P:IMP metabolic process"/>
    <property type="evidence" value="ECO:0007669"/>
    <property type="project" value="TreeGrafter"/>
</dbReference>
<dbReference type="UniPathway" id="UPA00075">
    <property type="reaction ID" value="UER00335"/>
</dbReference>
<dbReference type="SMART" id="SM00788">
    <property type="entry name" value="Adenylsucc_synt"/>
    <property type="match status" value="1"/>
</dbReference>
<feature type="binding site" description="in other chain" evidence="8">
    <location>
        <position position="140"/>
    </location>
    <ligand>
        <name>IMP</name>
        <dbReference type="ChEBI" id="CHEBI:58053"/>
        <note>ligand shared between dimeric partners</note>
    </ligand>
</feature>
<evidence type="ECO:0000256" key="3">
    <source>
        <dbReference type="ARBA" id="ARBA00022723"/>
    </source>
</evidence>
<evidence type="ECO:0000313" key="11">
    <source>
        <dbReference type="Proteomes" id="UP000034894"/>
    </source>
</evidence>
<dbReference type="InterPro" id="IPR027417">
    <property type="entry name" value="P-loop_NTPase"/>
</dbReference>
<evidence type="ECO:0000313" key="10">
    <source>
        <dbReference type="EMBL" id="KKS97584.1"/>
    </source>
</evidence>
<dbReference type="FunFam" id="3.90.170.10:FF:000001">
    <property type="entry name" value="Adenylosuccinate synthetase"/>
    <property type="match status" value="1"/>
</dbReference>
<evidence type="ECO:0000256" key="1">
    <source>
        <dbReference type="ARBA" id="ARBA00011738"/>
    </source>
</evidence>
<feature type="binding site" evidence="8">
    <location>
        <position position="51"/>
    </location>
    <ligand>
        <name>Mg(2+)</name>
        <dbReference type="ChEBI" id="CHEBI:18420"/>
    </ligand>
</feature>